<dbReference type="EMBL" id="LHXV01000013">
    <property type="protein sequence ID" value="KXB01426.1"/>
    <property type="molecule type" value="Genomic_DNA"/>
</dbReference>
<dbReference type="AlphaFoldDB" id="A0A133V4V0"/>
<name>A0A133V4V0_9EURY</name>
<keyword evidence="3" id="KW-1185">Reference proteome</keyword>
<evidence type="ECO:0000313" key="3">
    <source>
        <dbReference type="Proteomes" id="UP000070344"/>
    </source>
</evidence>
<feature type="region of interest" description="Disordered" evidence="1">
    <location>
        <begin position="57"/>
        <end position="80"/>
    </location>
</feature>
<organism evidence="2 3">
    <name type="scientific">candidate division MSBL1 archaeon SCGC-AAA259O05</name>
    <dbReference type="NCBI Taxonomy" id="1698271"/>
    <lineage>
        <taxon>Archaea</taxon>
        <taxon>Methanobacteriati</taxon>
        <taxon>Methanobacteriota</taxon>
        <taxon>candidate division MSBL1</taxon>
    </lineage>
</organism>
<evidence type="ECO:0000313" key="2">
    <source>
        <dbReference type="EMBL" id="KXB01426.1"/>
    </source>
</evidence>
<sequence length="80" mass="9048">MELAVDDLVRFAVTLEVEDYFLRLPGRECTCINRTDPLGGAAPLFSHVITSFKRLEREKKAESGENPRPSAVKLQNQPYI</sequence>
<protein>
    <submittedName>
        <fullName evidence="2">Uncharacterized protein</fullName>
    </submittedName>
</protein>
<reference evidence="2 3" key="1">
    <citation type="journal article" date="2016" name="Sci. Rep.">
        <title>Metabolic traits of an uncultured archaeal lineage -MSBL1- from brine pools of the Red Sea.</title>
        <authorList>
            <person name="Mwirichia R."/>
            <person name="Alam I."/>
            <person name="Rashid M."/>
            <person name="Vinu M."/>
            <person name="Ba-Alawi W."/>
            <person name="Anthony Kamau A."/>
            <person name="Kamanda Ngugi D."/>
            <person name="Goker M."/>
            <person name="Klenk H.P."/>
            <person name="Bajic V."/>
            <person name="Stingl U."/>
        </authorList>
    </citation>
    <scope>NUCLEOTIDE SEQUENCE [LARGE SCALE GENOMIC DNA]</scope>
    <source>
        <strain evidence="2">SCGC-AAA259O05</strain>
    </source>
</reference>
<gene>
    <name evidence="2" type="ORF">AKJ41_01655</name>
</gene>
<dbReference type="Proteomes" id="UP000070344">
    <property type="component" value="Unassembled WGS sequence"/>
</dbReference>
<accession>A0A133V4V0</accession>
<evidence type="ECO:0000256" key="1">
    <source>
        <dbReference type="SAM" id="MobiDB-lite"/>
    </source>
</evidence>
<proteinExistence type="predicted"/>
<comment type="caution">
    <text evidence="2">The sequence shown here is derived from an EMBL/GenBank/DDBJ whole genome shotgun (WGS) entry which is preliminary data.</text>
</comment>